<dbReference type="Proteomes" id="UP000822688">
    <property type="component" value="Chromosome 3"/>
</dbReference>
<keyword evidence="1" id="KW-1133">Transmembrane helix</keyword>
<evidence type="ECO:0000313" key="3">
    <source>
        <dbReference type="EMBL" id="KAG0581760.1"/>
    </source>
</evidence>
<keyword evidence="1" id="KW-0472">Membrane</keyword>
<dbReference type="PANTHER" id="PTHR48136">
    <property type="entry name" value="RUBREDOXIN-LIKE SUPERFAMILY PROTEIN"/>
    <property type="match status" value="1"/>
</dbReference>
<organism evidence="3 4">
    <name type="scientific">Ceratodon purpureus</name>
    <name type="common">Fire moss</name>
    <name type="synonym">Dicranum purpureum</name>
    <dbReference type="NCBI Taxonomy" id="3225"/>
    <lineage>
        <taxon>Eukaryota</taxon>
        <taxon>Viridiplantae</taxon>
        <taxon>Streptophyta</taxon>
        <taxon>Embryophyta</taxon>
        <taxon>Bryophyta</taxon>
        <taxon>Bryophytina</taxon>
        <taxon>Bryopsida</taxon>
        <taxon>Dicranidae</taxon>
        <taxon>Pseudoditrichales</taxon>
        <taxon>Ditrichaceae</taxon>
        <taxon>Ceratodon</taxon>
    </lineage>
</organism>
<sequence length="175" mass="18264">MAAGLATNAVVASVANGVHGHKASGLLQADAMVRGLRAPLDRMALKSAFSNGGGAFSTAVAMPDVGAASVPPRVSMRAAAKTAYICQDCGYIYNDRKSFESLSSDYSCPVCLAPKRRFKVYDAPVARNANDMSVRKARKEDLKKANAAIGQALPIGIAVGLLLIVGTFVYLNSTL</sequence>
<evidence type="ECO:0000259" key="2">
    <source>
        <dbReference type="PROSITE" id="PS50903"/>
    </source>
</evidence>
<proteinExistence type="predicted"/>
<dbReference type="PROSITE" id="PS50903">
    <property type="entry name" value="RUBREDOXIN_LIKE"/>
    <property type="match status" value="1"/>
</dbReference>
<feature type="domain" description="Rubredoxin-like" evidence="2">
    <location>
        <begin position="81"/>
        <end position="121"/>
    </location>
</feature>
<gene>
    <name evidence="3" type="ORF">KC19_3G006700</name>
</gene>
<dbReference type="PANTHER" id="PTHR48136:SF1">
    <property type="entry name" value="RUBREDOXIN-LIKE SUPERFAMILY PROTEIN"/>
    <property type="match status" value="1"/>
</dbReference>
<dbReference type="SUPFAM" id="SSF57802">
    <property type="entry name" value="Rubredoxin-like"/>
    <property type="match status" value="1"/>
</dbReference>
<keyword evidence="4" id="KW-1185">Reference proteome</keyword>
<reference evidence="3" key="1">
    <citation type="submission" date="2020-06" db="EMBL/GenBank/DDBJ databases">
        <title>WGS assembly of Ceratodon purpureus strain R40.</title>
        <authorList>
            <person name="Carey S.B."/>
            <person name="Jenkins J."/>
            <person name="Shu S."/>
            <person name="Lovell J.T."/>
            <person name="Sreedasyam A."/>
            <person name="Maumus F."/>
            <person name="Tiley G.P."/>
            <person name="Fernandez-Pozo N."/>
            <person name="Barry K."/>
            <person name="Chen C."/>
            <person name="Wang M."/>
            <person name="Lipzen A."/>
            <person name="Daum C."/>
            <person name="Saski C.A."/>
            <person name="Payton A.C."/>
            <person name="Mcbreen J.C."/>
            <person name="Conrad R.E."/>
            <person name="Kollar L.M."/>
            <person name="Olsson S."/>
            <person name="Huttunen S."/>
            <person name="Landis J.B."/>
            <person name="Wickett N.J."/>
            <person name="Johnson M.G."/>
            <person name="Rensing S.A."/>
            <person name="Grimwood J."/>
            <person name="Schmutz J."/>
            <person name="Mcdaniel S.F."/>
        </authorList>
    </citation>
    <scope>NUCLEOTIDE SEQUENCE</scope>
    <source>
        <strain evidence="3">R40</strain>
    </source>
</reference>
<feature type="transmembrane region" description="Helical" evidence="1">
    <location>
        <begin position="145"/>
        <end position="171"/>
    </location>
</feature>
<dbReference type="OrthoDB" id="408899at2759"/>
<dbReference type="Gene3D" id="2.20.28.10">
    <property type="match status" value="1"/>
</dbReference>
<comment type="caution">
    <text evidence="3">The sequence shown here is derived from an EMBL/GenBank/DDBJ whole genome shotgun (WGS) entry which is preliminary data.</text>
</comment>
<name>A0A8T0IDF2_CERPU</name>
<accession>A0A8T0IDF2</accession>
<dbReference type="InterPro" id="IPR024934">
    <property type="entry name" value="Rubredoxin-like_dom"/>
</dbReference>
<evidence type="ECO:0000313" key="4">
    <source>
        <dbReference type="Proteomes" id="UP000822688"/>
    </source>
</evidence>
<evidence type="ECO:0000256" key="1">
    <source>
        <dbReference type="SAM" id="Phobius"/>
    </source>
</evidence>
<protein>
    <recommendedName>
        <fullName evidence="2">Rubredoxin-like domain-containing protein</fullName>
    </recommendedName>
</protein>
<dbReference type="GO" id="GO:0005506">
    <property type="term" value="F:iron ion binding"/>
    <property type="evidence" value="ECO:0007669"/>
    <property type="project" value="InterPro"/>
</dbReference>
<keyword evidence="1" id="KW-0812">Transmembrane</keyword>
<dbReference type="AlphaFoldDB" id="A0A8T0IDF2"/>
<dbReference type="EMBL" id="CM026423">
    <property type="protein sequence ID" value="KAG0581760.1"/>
    <property type="molecule type" value="Genomic_DNA"/>
</dbReference>